<keyword evidence="2" id="KW-0418">Kinase</keyword>
<dbReference type="EMBL" id="SNXY01000006">
    <property type="protein sequence ID" value="TDP87223.1"/>
    <property type="molecule type" value="Genomic_DNA"/>
</dbReference>
<evidence type="ECO:0000256" key="1">
    <source>
        <dbReference type="ARBA" id="ARBA00006479"/>
    </source>
</evidence>
<keyword evidence="3" id="KW-1185">Reference proteome</keyword>
<keyword evidence="2" id="KW-0808">Transferase</keyword>
<gene>
    <name evidence="2" type="ORF">EDD54_1111</name>
</gene>
<dbReference type="RefSeq" id="WP_126535808.1">
    <property type="nucleotide sequence ID" value="NZ_BSPM01000008.1"/>
</dbReference>
<dbReference type="AlphaFoldDB" id="A0A4R6RKT8"/>
<comment type="caution">
    <text evidence="2">The sequence shown here is derived from an EMBL/GenBank/DDBJ whole genome shotgun (WGS) entry which is preliminary data.</text>
</comment>
<sequence>MAAITTAEASSGRVPGAGDAGTVVGIDLGGSKILGGVADLSGRLLADDEEPTRHGPDAPFLDQIAAMVDRLHERAGRDRTLLSGVVVGVPGTVSPETGLVALSPNLALPADEPVGALIARRVGCPVEVLNDVAAAAYGEAMRGGGDGRGLIAFAAFGTGVGLGLVLDGRILHGARGRAGEIAYLPIGADPHEAAPASASGLFEDRVGSAAIRARYGADAPSVAVLFDRAAAGDARAAAVLDDVARDAATGLAAVVALLDPDALVLGGSIGVRPEFAGRVGLHMNRLLPFEVDLRTSALGRAAGMLGAVHAAAETARADAALLAGRQP</sequence>
<proteinExistence type="inferred from homology"/>
<accession>A0A4R6RKT8</accession>
<dbReference type="SUPFAM" id="SSF53067">
    <property type="entry name" value="Actin-like ATPase domain"/>
    <property type="match status" value="1"/>
</dbReference>
<protein>
    <submittedName>
        <fullName evidence="2">Glucokinase</fullName>
    </submittedName>
</protein>
<dbReference type="OrthoDB" id="37575at2"/>
<dbReference type="Proteomes" id="UP000294547">
    <property type="component" value="Unassembled WGS sequence"/>
</dbReference>
<dbReference type="PANTHER" id="PTHR18964">
    <property type="entry name" value="ROK (REPRESSOR, ORF, KINASE) FAMILY"/>
    <property type="match status" value="1"/>
</dbReference>
<comment type="similarity">
    <text evidence="1">Belongs to the ROK (NagC/XylR) family.</text>
</comment>
<dbReference type="InterPro" id="IPR043129">
    <property type="entry name" value="ATPase_NBD"/>
</dbReference>
<organism evidence="2 3">
    <name type="scientific">Oharaeibacter diazotrophicus</name>
    <dbReference type="NCBI Taxonomy" id="1920512"/>
    <lineage>
        <taxon>Bacteria</taxon>
        <taxon>Pseudomonadati</taxon>
        <taxon>Pseudomonadota</taxon>
        <taxon>Alphaproteobacteria</taxon>
        <taxon>Hyphomicrobiales</taxon>
        <taxon>Pleomorphomonadaceae</taxon>
        <taxon>Oharaeibacter</taxon>
    </lineage>
</organism>
<name>A0A4R6RKT8_9HYPH</name>
<evidence type="ECO:0000313" key="3">
    <source>
        <dbReference type="Proteomes" id="UP000294547"/>
    </source>
</evidence>
<dbReference type="PANTHER" id="PTHR18964:SF149">
    <property type="entry name" value="BIFUNCTIONAL UDP-N-ACETYLGLUCOSAMINE 2-EPIMERASE_N-ACETYLMANNOSAMINE KINASE"/>
    <property type="match status" value="1"/>
</dbReference>
<dbReference type="Pfam" id="PF00480">
    <property type="entry name" value="ROK"/>
    <property type="match status" value="1"/>
</dbReference>
<dbReference type="Gene3D" id="3.30.420.40">
    <property type="match status" value="2"/>
</dbReference>
<reference evidence="2 3" key="1">
    <citation type="submission" date="2019-03" db="EMBL/GenBank/DDBJ databases">
        <title>Genomic Encyclopedia of Type Strains, Phase IV (KMG-IV): sequencing the most valuable type-strain genomes for metagenomic binning, comparative biology and taxonomic classification.</title>
        <authorList>
            <person name="Goeker M."/>
        </authorList>
    </citation>
    <scope>NUCLEOTIDE SEQUENCE [LARGE SCALE GENOMIC DNA]</scope>
    <source>
        <strain evidence="2 3">DSM 102969</strain>
    </source>
</reference>
<dbReference type="GO" id="GO:0016301">
    <property type="term" value="F:kinase activity"/>
    <property type="evidence" value="ECO:0007669"/>
    <property type="project" value="UniProtKB-KW"/>
</dbReference>
<evidence type="ECO:0000313" key="2">
    <source>
        <dbReference type="EMBL" id="TDP87223.1"/>
    </source>
</evidence>
<dbReference type="InterPro" id="IPR000600">
    <property type="entry name" value="ROK"/>
</dbReference>